<comment type="caution">
    <text evidence="2">The sequence shown here is derived from an EMBL/GenBank/DDBJ whole genome shotgun (WGS) entry which is preliminary data.</text>
</comment>
<reference evidence="2 3" key="1">
    <citation type="journal article" date="2020" name="Int. J. Syst. Evol. Microbiol.">
        <title>Paraburkholderia madseniana sp. nov., a phenolic acid-degrading bacterium isolated from acidic forest soil.</title>
        <authorList>
            <person name="Wilhelm R.C."/>
            <person name="Murphy S.J.L."/>
            <person name="Feriancek N.M."/>
            <person name="Karasz D.C."/>
            <person name="DeRito C.M."/>
            <person name="Newman J.D."/>
            <person name="Buckley D.H."/>
        </authorList>
    </citation>
    <scope>NUCLEOTIDE SEQUENCE [LARGE SCALE GENOMIC DNA]</scope>
    <source>
        <strain evidence="2 3">RP11</strain>
    </source>
</reference>
<evidence type="ECO:0000313" key="3">
    <source>
        <dbReference type="Proteomes" id="UP000463700"/>
    </source>
</evidence>
<gene>
    <name evidence="2" type="ORF">FSO04_24300</name>
</gene>
<organism evidence="2 3">
    <name type="scientific">Paraburkholderia madseniana</name>
    <dbReference type="NCBI Taxonomy" id="2599607"/>
    <lineage>
        <taxon>Bacteria</taxon>
        <taxon>Pseudomonadati</taxon>
        <taxon>Pseudomonadota</taxon>
        <taxon>Betaproteobacteria</taxon>
        <taxon>Burkholderiales</taxon>
        <taxon>Burkholderiaceae</taxon>
        <taxon>Paraburkholderia</taxon>
    </lineage>
</organism>
<sequence length="86" mass="8870">MKSLLFAAFLALATQAHASTASANQGHHGGPNSGALGCSCGASHGTAAAGQSGNGGRYAFEDAYQPWPQSEMQQFQKPQWTPYAGK</sequence>
<dbReference type="EMBL" id="VOSW01000048">
    <property type="protein sequence ID" value="KAE8757344.1"/>
    <property type="molecule type" value="Genomic_DNA"/>
</dbReference>
<proteinExistence type="predicted"/>
<dbReference type="AlphaFoldDB" id="A0A6N6WC68"/>
<dbReference type="Proteomes" id="UP000463700">
    <property type="component" value="Unassembled WGS sequence"/>
</dbReference>
<dbReference type="RefSeq" id="WP_154563238.1">
    <property type="nucleotide sequence ID" value="NZ_VOSW01000048.1"/>
</dbReference>
<evidence type="ECO:0000256" key="1">
    <source>
        <dbReference type="SAM" id="SignalP"/>
    </source>
</evidence>
<feature type="signal peptide" evidence="1">
    <location>
        <begin position="1"/>
        <end position="18"/>
    </location>
</feature>
<feature type="chain" id="PRO_5027043567" evidence="1">
    <location>
        <begin position="19"/>
        <end position="86"/>
    </location>
</feature>
<protein>
    <submittedName>
        <fullName evidence="2">Uncharacterized protein</fullName>
    </submittedName>
</protein>
<dbReference type="OrthoDB" id="9108835at2"/>
<keyword evidence="1" id="KW-0732">Signal</keyword>
<accession>A0A6N6WC68</accession>
<name>A0A6N6WC68_9BURK</name>
<evidence type="ECO:0000313" key="2">
    <source>
        <dbReference type="EMBL" id="KAE8757344.1"/>
    </source>
</evidence>